<sequence length="129" mass="14181">MDKIAHEVRSQEWISIIQACNVSGQSKRQWCEENGISTRKFFYWQKKIRAELYTEAKKKKAAMVPAPRAEAAQLVPSFAEIPATPVPIGAGEPFQPDAVMTVGGISIQLSNAATKELLERISGTLSHAV</sequence>
<dbReference type="AlphaFoldDB" id="A0A645A1Y8"/>
<proteinExistence type="predicted"/>
<reference evidence="1" key="1">
    <citation type="submission" date="2019-08" db="EMBL/GenBank/DDBJ databases">
        <authorList>
            <person name="Kucharzyk K."/>
            <person name="Murdoch R.W."/>
            <person name="Higgins S."/>
            <person name="Loffler F."/>
        </authorList>
    </citation>
    <scope>NUCLEOTIDE SEQUENCE</scope>
</reference>
<name>A0A645A1Y8_9ZZZZ</name>
<gene>
    <name evidence="1" type="ORF">SDC9_93927</name>
</gene>
<dbReference type="EMBL" id="VSSQ01011591">
    <property type="protein sequence ID" value="MPM47219.1"/>
    <property type="molecule type" value="Genomic_DNA"/>
</dbReference>
<organism evidence="1">
    <name type="scientific">bioreactor metagenome</name>
    <dbReference type="NCBI Taxonomy" id="1076179"/>
    <lineage>
        <taxon>unclassified sequences</taxon>
        <taxon>metagenomes</taxon>
        <taxon>ecological metagenomes</taxon>
    </lineage>
</organism>
<evidence type="ECO:0000313" key="1">
    <source>
        <dbReference type="EMBL" id="MPM47219.1"/>
    </source>
</evidence>
<evidence type="ECO:0008006" key="2">
    <source>
        <dbReference type="Google" id="ProtNLM"/>
    </source>
</evidence>
<protein>
    <recommendedName>
        <fullName evidence="2">Transposase</fullName>
    </recommendedName>
</protein>
<dbReference type="NCBIfam" id="NF047593">
    <property type="entry name" value="IS66_ISAeme5_TnpA"/>
    <property type="match status" value="1"/>
</dbReference>
<accession>A0A645A1Y8</accession>
<comment type="caution">
    <text evidence="1">The sequence shown here is derived from an EMBL/GenBank/DDBJ whole genome shotgun (WGS) entry which is preliminary data.</text>
</comment>